<keyword evidence="3 8" id="KW-1134">Transmembrane beta strand</keyword>
<evidence type="ECO:0000259" key="12">
    <source>
        <dbReference type="Pfam" id="PF07715"/>
    </source>
</evidence>
<dbReference type="PROSITE" id="PS52016">
    <property type="entry name" value="TONB_DEPENDENT_REC_3"/>
    <property type="match status" value="1"/>
</dbReference>
<evidence type="ECO:0000256" key="7">
    <source>
        <dbReference type="ARBA" id="ARBA00023237"/>
    </source>
</evidence>
<evidence type="ECO:0000256" key="1">
    <source>
        <dbReference type="ARBA" id="ARBA00004571"/>
    </source>
</evidence>
<dbReference type="SUPFAM" id="SSF49464">
    <property type="entry name" value="Carboxypeptidase regulatory domain-like"/>
    <property type="match status" value="1"/>
</dbReference>
<dbReference type="OrthoDB" id="9795928at2"/>
<name>A0A291QPX2_9BACT</name>
<accession>A0A291QPX2</accession>
<keyword evidence="6 8" id="KW-0472">Membrane</keyword>
<dbReference type="GO" id="GO:0015344">
    <property type="term" value="F:siderophore uptake transmembrane transporter activity"/>
    <property type="evidence" value="ECO:0007669"/>
    <property type="project" value="TreeGrafter"/>
</dbReference>
<dbReference type="GO" id="GO:0009279">
    <property type="term" value="C:cell outer membrane"/>
    <property type="evidence" value="ECO:0007669"/>
    <property type="project" value="UniProtKB-SubCell"/>
</dbReference>
<keyword evidence="10" id="KW-0732">Signal</keyword>
<dbReference type="AlphaFoldDB" id="A0A291QPX2"/>
<dbReference type="InterPro" id="IPR012910">
    <property type="entry name" value="Plug_dom"/>
</dbReference>
<comment type="similarity">
    <text evidence="8 9">Belongs to the TonB-dependent receptor family.</text>
</comment>
<dbReference type="InterPro" id="IPR036942">
    <property type="entry name" value="Beta-barrel_TonB_sf"/>
</dbReference>
<protein>
    <submittedName>
        <fullName evidence="13">TonB-dependent receptor</fullName>
    </submittedName>
</protein>
<dbReference type="PANTHER" id="PTHR30069:SF40">
    <property type="entry name" value="TONB-DEPENDENT RECEPTOR NMB0964-RELATED"/>
    <property type="match status" value="1"/>
</dbReference>
<evidence type="ECO:0000313" key="13">
    <source>
        <dbReference type="EMBL" id="ATL45965.1"/>
    </source>
</evidence>
<dbReference type="InterPro" id="IPR037066">
    <property type="entry name" value="Plug_dom_sf"/>
</dbReference>
<keyword evidence="4 8" id="KW-0812">Transmembrane</keyword>
<dbReference type="Gene3D" id="2.170.130.10">
    <property type="entry name" value="TonB-dependent receptor, plug domain"/>
    <property type="match status" value="1"/>
</dbReference>
<dbReference type="Pfam" id="PF07715">
    <property type="entry name" value="Plug"/>
    <property type="match status" value="1"/>
</dbReference>
<reference evidence="13 14" key="1">
    <citation type="submission" date="2017-10" db="EMBL/GenBank/DDBJ databases">
        <title>Paenichitinophaga pekingensis gen. nov., sp. nov., isolated from activated sludge.</title>
        <authorList>
            <person name="Jin D."/>
            <person name="Kong X."/>
            <person name="Deng Y."/>
            <person name="Bai Z."/>
        </authorList>
    </citation>
    <scope>NUCLEOTIDE SEQUENCE [LARGE SCALE GENOMIC DNA]</scope>
    <source>
        <strain evidence="13 14">13</strain>
    </source>
</reference>
<evidence type="ECO:0000256" key="6">
    <source>
        <dbReference type="ARBA" id="ARBA00023136"/>
    </source>
</evidence>
<feature type="domain" description="TonB-dependent receptor plug" evidence="12">
    <location>
        <begin position="121"/>
        <end position="224"/>
    </location>
</feature>
<feature type="signal peptide" evidence="10">
    <location>
        <begin position="1"/>
        <end position="23"/>
    </location>
</feature>
<evidence type="ECO:0000256" key="10">
    <source>
        <dbReference type="SAM" id="SignalP"/>
    </source>
</evidence>
<evidence type="ECO:0000256" key="3">
    <source>
        <dbReference type="ARBA" id="ARBA00022452"/>
    </source>
</evidence>
<dbReference type="GO" id="GO:0044718">
    <property type="term" value="P:siderophore transmembrane transport"/>
    <property type="evidence" value="ECO:0007669"/>
    <property type="project" value="TreeGrafter"/>
</dbReference>
<keyword evidence="13" id="KW-0675">Receptor</keyword>
<gene>
    <name evidence="13" type="ORF">COR50_01630</name>
</gene>
<dbReference type="RefSeq" id="WP_098192355.1">
    <property type="nucleotide sequence ID" value="NZ_CP023777.1"/>
</dbReference>
<feature type="domain" description="TonB-dependent receptor-like beta-barrel" evidence="11">
    <location>
        <begin position="368"/>
        <end position="745"/>
    </location>
</feature>
<dbReference type="KEGG" id="cbae:COR50_01630"/>
<dbReference type="Gene3D" id="2.40.170.20">
    <property type="entry name" value="TonB-dependent receptor, beta-barrel domain"/>
    <property type="match status" value="1"/>
</dbReference>
<keyword evidence="14" id="KW-1185">Reference proteome</keyword>
<keyword evidence="2 8" id="KW-0813">Transport</keyword>
<evidence type="ECO:0000256" key="2">
    <source>
        <dbReference type="ARBA" id="ARBA00022448"/>
    </source>
</evidence>
<organism evidence="13 14">
    <name type="scientific">Chitinophaga caeni</name>
    <dbReference type="NCBI Taxonomy" id="2029983"/>
    <lineage>
        <taxon>Bacteria</taxon>
        <taxon>Pseudomonadati</taxon>
        <taxon>Bacteroidota</taxon>
        <taxon>Chitinophagia</taxon>
        <taxon>Chitinophagales</taxon>
        <taxon>Chitinophagaceae</taxon>
        <taxon>Chitinophaga</taxon>
    </lineage>
</organism>
<dbReference type="Proteomes" id="UP000220133">
    <property type="component" value="Chromosome"/>
</dbReference>
<evidence type="ECO:0000256" key="8">
    <source>
        <dbReference type="PROSITE-ProRule" id="PRU01360"/>
    </source>
</evidence>
<dbReference type="Pfam" id="PF00593">
    <property type="entry name" value="TonB_dep_Rec_b-barrel"/>
    <property type="match status" value="1"/>
</dbReference>
<comment type="subcellular location">
    <subcellularLocation>
        <location evidence="1 8">Cell outer membrane</location>
        <topology evidence="1 8">Multi-pass membrane protein</topology>
    </subcellularLocation>
</comment>
<evidence type="ECO:0000256" key="9">
    <source>
        <dbReference type="RuleBase" id="RU003357"/>
    </source>
</evidence>
<keyword evidence="7 8" id="KW-0998">Cell outer membrane</keyword>
<keyword evidence="5 9" id="KW-0798">TonB box</keyword>
<evidence type="ECO:0000259" key="11">
    <source>
        <dbReference type="Pfam" id="PF00593"/>
    </source>
</evidence>
<dbReference type="SUPFAM" id="SSF56935">
    <property type="entry name" value="Porins"/>
    <property type="match status" value="1"/>
</dbReference>
<proteinExistence type="inferred from homology"/>
<sequence length="782" mass="87986">MNRLRRILPMLILGVLISQSVWAQCNYTLSGKILDQNSNANLIGATIAVKETQQAVMSDENGNYKLDGLCAGEYTIRVSHIGCHPLEFKISINKDTRKNISLEHAVSELRGITVETTNAAKSMTGPVSEVSGRDLEKLRGLSLAESLKEVNGVTMLQTGATVSKPMINGLHSNRVLIYNNGVRQEGQQWGSEHAPEIDPFVANKLVVIKGANAIRYGGDAVGGVILVEPKPLTTTPGIQGEVNLGAFSNSRMGVVSALVEGNFSKLPALSWRVQGTTRRSGSIRAPGYWMNNTGMDEKNFSLTAGWRKPSYGIELFYSQFNTDIGVFTGAHMSNRNDLKEAIKRGRPLEEFTGDFSYDINRPEQIAEHELFKVKAYLNTGKIGKLNLNVARQFNYRDELDRNSALSVNSLTLNLTTYTADLTWDHFNWHGLKGTIGATGMYQRNHYLARRFIPNYELEQWGLFVSERWESKDNKWMLEAGGRFDSRSFYNIDDNLGEINFPERDYNGFTGILGATYYVNDRLSITANASHVYRVPGVNELYADGLHHGTGLIEKGNVNLDAEHGWKFNLSGNYRLNDQLEADVNMYYNRFNNFIYQQLSDSIIVTIRGAFPFTYYAQSDVNMKGIDAQVKWLFLPRWRFSSKASILRAKNESIDDWLISMPSDRFTQELSFYPVNTKAWKDNFISLSMTNVTKQTRVPFEAGKDGENALDLMPPPDAYTLVNLEGGTTHNIAKRPVTFTLGASNLLNTRYREYLNTFRYFADEAGINVYLKVKVPFQINPKK</sequence>
<dbReference type="EMBL" id="CP023777">
    <property type="protein sequence ID" value="ATL45965.1"/>
    <property type="molecule type" value="Genomic_DNA"/>
</dbReference>
<evidence type="ECO:0000256" key="4">
    <source>
        <dbReference type="ARBA" id="ARBA00022692"/>
    </source>
</evidence>
<evidence type="ECO:0000313" key="14">
    <source>
        <dbReference type="Proteomes" id="UP000220133"/>
    </source>
</evidence>
<evidence type="ECO:0000256" key="5">
    <source>
        <dbReference type="ARBA" id="ARBA00023077"/>
    </source>
</evidence>
<feature type="chain" id="PRO_5012832646" evidence="10">
    <location>
        <begin position="24"/>
        <end position="782"/>
    </location>
</feature>
<dbReference type="PANTHER" id="PTHR30069">
    <property type="entry name" value="TONB-DEPENDENT OUTER MEMBRANE RECEPTOR"/>
    <property type="match status" value="1"/>
</dbReference>
<dbReference type="InterPro" id="IPR039426">
    <property type="entry name" value="TonB-dep_rcpt-like"/>
</dbReference>
<dbReference type="InterPro" id="IPR000531">
    <property type="entry name" value="Beta-barrel_TonB"/>
</dbReference>
<dbReference type="Gene3D" id="2.60.40.1120">
    <property type="entry name" value="Carboxypeptidase-like, regulatory domain"/>
    <property type="match status" value="1"/>
</dbReference>
<dbReference type="Pfam" id="PF13715">
    <property type="entry name" value="CarbopepD_reg_2"/>
    <property type="match status" value="1"/>
</dbReference>
<dbReference type="InterPro" id="IPR008969">
    <property type="entry name" value="CarboxyPept-like_regulatory"/>
</dbReference>